<dbReference type="EMBL" id="JAYWLC010000004">
    <property type="protein sequence ID" value="MER5171464.1"/>
    <property type="molecule type" value="Genomic_DNA"/>
</dbReference>
<proteinExistence type="predicted"/>
<reference evidence="1 2" key="2">
    <citation type="submission" date="2024-06" db="EMBL/GenBank/DDBJ databases">
        <title>Thioclava kandeliae sp. nov. from a rhizosphere soil sample of Kandelia candel in a mangrove.</title>
        <authorList>
            <person name="Mu T."/>
        </authorList>
    </citation>
    <scope>NUCLEOTIDE SEQUENCE [LARGE SCALE GENOMIC DNA]</scope>
    <source>
        <strain evidence="1 2">CPCC 100088</strain>
    </source>
</reference>
<evidence type="ECO:0000313" key="2">
    <source>
        <dbReference type="Proteomes" id="UP001438953"/>
    </source>
</evidence>
<gene>
    <name evidence="1" type="ORF">VSX56_06705</name>
</gene>
<accession>A0ABV1SG20</accession>
<dbReference type="Proteomes" id="UP001438953">
    <property type="component" value="Unassembled WGS sequence"/>
</dbReference>
<keyword evidence="2" id="KW-1185">Reference proteome</keyword>
<dbReference type="Pfam" id="PF11150">
    <property type="entry name" value="DUF2927"/>
    <property type="match status" value="1"/>
</dbReference>
<dbReference type="RefSeq" id="WP_350935820.1">
    <property type="nucleotide sequence ID" value="NZ_JAYWLC010000004.1"/>
</dbReference>
<comment type="caution">
    <text evidence="1">The sequence shown here is derived from an EMBL/GenBank/DDBJ whole genome shotgun (WGS) entry which is preliminary data.</text>
</comment>
<protein>
    <submittedName>
        <fullName evidence="1">DUF2927 domain-containing protein</fullName>
    </submittedName>
</protein>
<sequence>MTAGTAFAILAGCTVEPAKVKPSVRASSAAFAASHDDISSKVIQRAPTTGMAGNSQLATDFLELGFQLESGRPLAQFTRFEGPISVTLKGNVPPRAPSELGTLISRLQSEAGIPVTAKPGNANRINVEFVPRREMKGLVPAVACFVTPNAASWEDYRKTRRTALSDWTRVTQRRQASVFIPADVSAQELHDCLNEEISQALGPLNDLYRIPDSVWNDDNFVSTLTRHDMTILRAWYDPALHSGMSQPEVMSALTSVLSRINPAGGQFSRVLSDPTPRSYENAVNRAMGAGGARGRQAAAKQAIEIAAAQGWTDTRMGFAWYLLGRLSLNNPDQALQAYLQASEYFAITPRAYMQTAHTDMQLAAYALGSGRAQQAMQLSTRGLLNASQSGNGELSAQLMTIRAKAQKTVGSSQILAFAD</sequence>
<reference evidence="1 2" key="1">
    <citation type="submission" date="2024-01" db="EMBL/GenBank/DDBJ databases">
        <authorList>
            <person name="Deng Y."/>
            <person name="Su J."/>
        </authorList>
    </citation>
    <scope>NUCLEOTIDE SEQUENCE [LARGE SCALE GENOMIC DNA]</scope>
    <source>
        <strain evidence="1 2">CPCC 100088</strain>
    </source>
</reference>
<name>A0ABV1SG20_9RHOB</name>
<dbReference type="InterPro" id="IPR021323">
    <property type="entry name" value="DUF2927"/>
</dbReference>
<evidence type="ECO:0000313" key="1">
    <source>
        <dbReference type="EMBL" id="MER5171464.1"/>
    </source>
</evidence>
<organism evidence="1 2">
    <name type="scientific">Thioclava kandeliae</name>
    <dbReference type="NCBI Taxonomy" id="3070818"/>
    <lineage>
        <taxon>Bacteria</taxon>
        <taxon>Pseudomonadati</taxon>
        <taxon>Pseudomonadota</taxon>
        <taxon>Alphaproteobacteria</taxon>
        <taxon>Rhodobacterales</taxon>
        <taxon>Paracoccaceae</taxon>
        <taxon>Thioclava</taxon>
    </lineage>
</organism>